<keyword evidence="1" id="KW-0378">Hydrolase</keyword>
<dbReference type="EMBL" id="MGDF01000003">
    <property type="protein sequence ID" value="OGL47649.1"/>
    <property type="molecule type" value="Genomic_DNA"/>
</dbReference>
<evidence type="ECO:0000259" key="2">
    <source>
        <dbReference type="Pfam" id="PF02018"/>
    </source>
</evidence>
<dbReference type="AlphaFoldDB" id="A0A1F7S1J6"/>
<feature type="domain" description="CBM-cenC" evidence="2">
    <location>
        <begin position="19"/>
        <end position="117"/>
    </location>
</feature>
<comment type="caution">
    <text evidence="3">The sequence shown here is derived from an EMBL/GenBank/DDBJ whole genome shotgun (WGS) entry which is preliminary data.</text>
</comment>
<dbReference type="InterPro" id="IPR003305">
    <property type="entry name" value="CenC_carb-bd"/>
</dbReference>
<dbReference type="GO" id="GO:0016798">
    <property type="term" value="F:hydrolase activity, acting on glycosyl bonds"/>
    <property type="evidence" value="ECO:0007669"/>
    <property type="project" value="InterPro"/>
</dbReference>
<dbReference type="Proteomes" id="UP000178435">
    <property type="component" value="Unassembled WGS sequence"/>
</dbReference>
<organism evidence="3 4">
    <name type="scientific">Candidatus Schekmanbacteria bacterium RBG_16_38_11</name>
    <dbReference type="NCBI Taxonomy" id="1817880"/>
    <lineage>
        <taxon>Bacteria</taxon>
        <taxon>Candidatus Schekmaniibacteriota</taxon>
    </lineage>
</organism>
<accession>A0A1F7S1J6</accession>
<proteinExistence type="predicted"/>
<evidence type="ECO:0000256" key="1">
    <source>
        <dbReference type="ARBA" id="ARBA00022801"/>
    </source>
</evidence>
<evidence type="ECO:0000313" key="4">
    <source>
        <dbReference type="Proteomes" id="UP000178435"/>
    </source>
</evidence>
<gene>
    <name evidence="3" type="ORF">A2149_00885</name>
</gene>
<protein>
    <recommendedName>
        <fullName evidence="2">CBM-cenC domain-containing protein</fullName>
    </recommendedName>
</protein>
<dbReference type="SUPFAM" id="SSF49785">
    <property type="entry name" value="Galactose-binding domain-like"/>
    <property type="match status" value="1"/>
</dbReference>
<reference evidence="3 4" key="1">
    <citation type="journal article" date="2016" name="Nat. Commun.">
        <title>Thousands of microbial genomes shed light on interconnected biogeochemical processes in an aquifer system.</title>
        <authorList>
            <person name="Anantharaman K."/>
            <person name="Brown C.T."/>
            <person name="Hug L.A."/>
            <person name="Sharon I."/>
            <person name="Castelle C.J."/>
            <person name="Probst A.J."/>
            <person name="Thomas B.C."/>
            <person name="Singh A."/>
            <person name="Wilkins M.J."/>
            <person name="Karaoz U."/>
            <person name="Brodie E.L."/>
            <person name="Williams K.H."/>
            <person name="Hubbard S.S."/>
            <person name="Banfield J.F."/>
        </authorList>
    </citation>
    <scope>NUCLEOTIDE SEQUENCE [LARGE SCALE GENOMIC DNA]</scope>
</reference>
<dbReference type="Gene3D" id="2.60.120.260">
    <property type="entry name" value="Galactose-binding domain-like"/>
    <property type="match status" value="1"/>
</dbReference>
<evidence type="ECO:0000313" key="3">
    <source>
        <dbReference type="EMBL" id="OGL47649.1"/>
    </source>
</evidence>
<sequence>MFYSNGAAEFSNAFPGSSGFQAAKISISQPGSNTQLYQKDIVLQSGTRYLLSFDAYSNTGHNLSVVIHKHDSPYTNYGLSNYVADLTTSWNNFSVEFDASGFSGTANDVRLRFWLADSGASGDEFWIDNVTLTRVEPQ</sequence>
<dbReference type="Pfam" id="PF02018">
    <property type="entry name" value="CBM_4_9"/>
    <property type="match status" value="1"/>
</dbReference>
<name>A0A1F7S1J6_9BACT</name>
<dbReference type="InterPro" id="IPR008979">
    <property type="entry name" value="Galactose-bd-like_sf"/>
</dbReference>